<name>A0AAQ3SVF5_PASNO</name>
<proteinExistence type="predicted"/>
<keyword evidence="2" id="KW-1185">Reference proteome</keyword>
<evidence type="ECO:0000313" key="1">
    <source>
        <dbReference type="EMBL" id="WVZ61417.1"/>
    </source>
</evidence>
<dbReference type="Proteomes" id="UP001341281">
    <property type="component" value="Chromosome 03"/>
</dbReference>
<accession>A0AAQ3SVF5</accession>
<dbReference type="AlphaFoldDB" id="A0AAQ3SVF5"/>
<organism evidence="1 2">
    <name type="scientific">Paspalum notatum var. saurae</name>
    <dbReference type="NCBI Taxonomy" id="547442"/>
    <lineage>
        <taxon>Eukaryota</taxon>
        <taxon>Viridiplantae</taxon>
        <taxon>Streptophyta</taxon>
        <taxon>Embryophyta</taxon>
        <taxon>Tracheophyta</taxon>
        <taxon>Spermatophyta</taxon>
        <taxon>Magnoliopsida</taxon>
        <taxon>Liliopsida</taxon>
        <taxon>Poales</taxon>
        <taxon>Poaceae</taxon>
        <taxon>PACMAD clade</taxon>
        <taxon>Panicoideae</taxon>
        <taxon>Andropogonodae</taxon>
        <taxon>Paspaleae</taxon>
        <taxon>Paspalinae</taxon>
        <taxon>Paspalum</taxon>
    </lineage>
</organism>
<protein>
    <submittedName>
        <fullName evidence="1">Uncharacterized protein</fullName>
    </submittedName>
</protein>
<gene>
    <name evidence="1" type="ORF">U9M48_011294</name>
</gene>
<sequence length="103" mass="11001">MKPITSPLSVGCSSSAPSCDMDDLEQRSLLAKETQADRHSVTVMLARGSANPNVPLSILLKWSRQLLPFAKKRRKPCSLVYVLNTETVPLGIGGEPAAIAGVL</sequence>
<reference evidence="1 2" key="1">
    <citation type="submission" date="2024-02" db="EMBL/GenBank/DDBJ databases">
        <title>High-quality chromosome-scale genome assembly of Pensacola bahiagrass (Paspalum notatum Flugge var. saurae).</title>
        <authorList>
            <person name="Vega J.M."/>
            <person name="Podio M."/>
            <person name="Orjuela J."/>
            <person name="Siena L.A."/>
            <person name="Pessino S.C."/>
            <person name="Combes M.C."/>
            <person name="Mariac C."/>
            <person name="Albertini E."/>
            <person name="Pupilli F."/>
            <person name="Ortiz J.P.A."/>
            <person name="Leblanc O."/>
        </authorList>
    </citation>
    <scope>NUCLEOTIDE SEQUENCE [LARGE SCALE GENOMIC DNA]</scope>
    <source>
        <strain evidence="1">R1</strain>
        <tissue evidence="1">Leaf</tissue>
    </source>
</reference>
<dbReference type="EMBL" id="CP144747">
    <property type="protein sequence ID" value="WVZ61417.1"/>
    <property type="molecule type" value="Genomic_DNA"/>
</dbReference>
<evidence type="ECO:0000313" key="2">
    <source>
        <dbReference type="Proteomes" id="UP001341281"/>
    </source>
</evidence>